<keyword evidence="2" id="KW-0288">FMN</keyword>
<accession>A0ABV6YR47</accession>
<dbReference type="CDD" id="cd04730">
    <property type="entry name" value="NPD_like"/>
    <property type="match status" value="1"/>
</dbReference>
<gene>
    <name evidence="4" type="ORF">ACFL27_00595</name>
</gene>
<dbReference type="Proteomes" id="UP001594351">
    <property type="component" value="Unassembled WGS sequence"/>
</dbReference>
<dbReference type="InterPro" id="IPR004136">
    <property type="entry name" value="NMO"/>
</dbReference>
<dbReference type="EMBL" id="JBHPBY010000004">
    <property type="protein sequence ID" value="MFC1848678.1"/>
    <property type="molecule type" value="Genomic_DNA"/>
</dbReference>
<evidence type="ECO:0000256" key="1">
    <source>
        <dbReference type="ARBA" id="ARBA00022630"/>
    </source>
</evidence>
<dbReference type="PANTHER" id="PTHR32332">
    <property type="entry name" value="2-NITROPROPANE DIOXYGENASE"/>
    <property type="match status" value="1"/>
</dbReference>
<organism evidence="4 5">
    <name type="scientific">candidate division CSSED10-310 bacterium</name>
    <dbReference type="NCBI Taxonomy" id="2855610"/>
    <lineage>
        <taxon>Bacteria</taxon>
        <taxon>Bacteria division CSSED10-310</taxon>
    </lineage>
</organism>
<evidence type="ECO:0000313" key="4">
    <source>
        <dbReference type="EMBL" id="MFC1848678.1"/>
    </source>
</evidence>
<dbReference type="Gene3D" id="3.20.20.70">
    <property type="entry name" value="Aldolase class I"/>
    <property type="match status" value="1"/>
</dbReference>
<keyword evidence="3 4" id="KW-0560">Oxidoreductase</keyword>
<keyword evidence="5" id="KW-1185">Reference proteome</keyword>
<name>A0ABV6YR47_UNCC1</name>
<protein>
    <submittedName>
        <fullName evidence="4">NAD(P)H-dependent flavin oxidoreductase</fullName>
        <ecNumber evidence="4">1.13.12.-</ecNumber>
    </submittedName>
</protein>
<dbReference type="Pfam" id="PF03060">
    <property type="entry name" value="NMO"/>
    <property type="match status" value="1"/>
</dbReference>
<reference evidence="4 5" key="1">
    <citation type="submission" date="2024-09" db="EMBL/GenBank/DDBJ databases">
        <title>Laminarin stimulates single cell rates of sulfate reduction while oxygen inhibits transcriptomic activity in coastal marine sediment.</title>
        <authorList>
            <person name="Lindsay M."/>
            <person name="Orcutt B."/>
            <person name="Emerson D."/>
            <person name="Stepanauskas R."/>
            <person name="D'Angelo T."/>
        </authorList>
    </citation>
    <scope>NUCLEOTIDE SEQUENCE [LARGE SCALE GENOMIC DNA]</scope>
    <source>
        <strain evidence="4">SAG AM-311-K15</strain>
    </source>
</reference>
<evidence type="ECO:0000256" key="2">
    <source>
        <dbReference type="ARBA" id="ARBA00022643"/>
    </source>
</evidence>
<dbReference type="GO" id="GO:0016491">
    <property type="term" value="F:oxidoreductase activity"/>
    <property type="evidence" value="ECO:0007669"/>
    <property type="project" value="UniProtKB-KW"/>
</dbReference>
<dbReference type="EC" id="1.13.12.-" evidence="4"/>
<keyword evidence="1" id="KW-0285">Flavoprotein</keyword>
<dbReference type="PANTHER" id="PTHR32332:SF20">
    <property type="entry name" value="2-NITROPROPANE DIOXYGENASE-LIKE PROTEIN"/>
    <property type="match status" value="1"/>
</dbReference>
<dbReference type="SUPFAM" id="SSF51412">
    <property type="entry name" value="Inosine monophosphate dehydrogenase (IMPDH)"/>
    <property type="match status" value="1"/>
</dbReference>
<comment type="caution">
    <text evidence="4">The sequence shown here is derived from an EMBL/GenBank/DDBJ whole genome shotgun (WGS) entry which is preliminary data.</text>
</comment>
<evidence type="ECO:0000313" key="5">
    <source>
        <dbReference type="Proteomes" id="UP001594351"/>
    </source>
</evidence>
<proteinExistence type="predicted"/>
<dbReference type="InterPro" id="IPR013785">
    <property type="entry name" value="Aldolase_TIM"/>
</dbReference>
<sequence>MSRLNTPFTRAVGIEVPIICGAMYPCSNLELVAAVSEAGGIGIIQPVSMIFVHKVELRKGIRFMRRITDKPLGFNAIVEKSEFLQKQMAKWVDIALEEGIRFFVTALGNPRWVVDKVHAVNGVVYHDVTERKWAQKALEAGVDGLICVNNRAGGHAGTLSPQQLMESLHDLKVPLISAGGIGSEQDFIERLDQGFAGGQLGTRFIATTECTAHADYKQAILDAREEDIVFTEKISGVPVAIIKTPFIEKIGTKAGPLAKRLLQHPTLKYYMRGYYSLLSLWQLKKATLHGLNYNDYFQAGKSVAGIHRIESAGTIVRRFAEAARISG</sequence>
<evidence type="ECO:0000256" key="3">
    <source>
        <dbReference type="ARBA" id="ARBA00023002"/>
    </source>
</evidence>